<gene>
    <name evidence="2" type="ORF">AS202_14005</name>
</gene>
<name>A0AAI8C775_9FLAO</name>
<dbReference type="EMBL" id="CP013690">
    <property type="protein sequence ID" value="ALU27206.1"/>
    <property type="molecule type" value="Genomic_DNA"/>
</dbReference>
<sequence length="366" mass="42507">MGFFDKLFGKGVKEANTVELETQYQQFWDWFIANESKFYKTIENHERVVEDFIDIVSPKLKDINPDFNMLTGMGKDGIGELIISPDGRLKSLPFVDDFIEAAPEHERWRFISCKPSVKGIGLNMNGFLLDEETVSFVPIHDDEYPDYIHLRFIIKECTPENEEEIGNALYMFLDNYLGEIKTMTMIDYLEVKGEEGVEGELIPVSKLSDYLSYRETEFVEKYDSVIRNSEEDTYSILESNTDHEPLIVVVNTSFLNWDQKMSYPWVVKVSIKYKGREDGLPNKQDVTTMDEIEDLILESGILHSVARETGSGERTLFFATKDYRSASRDVFKTIGLFTDRFDIDYTIYRDKYWMGLEVYTRAINNG</sequence>
<protein>
    <recommendedName>
        <fullName evidence="1">DUF695 domain-containing protein</fullName>
    </recommendedName>
</protein>
<dbReference type="RefSeq" id="WP_058699572.1">
    <property type="nucleotide sequence ID" value="NZ_CP013690.1"/>
</dbReference>
<evidence type="ECO:0000313" key="3">
    <source>
        <dbReference type="Proteomes" id="UP000069030"/>
    </source>
</evidence>
<proteinExistence type="predicted"/>
<dbReference type="KEGG" id="mod:AS202_14005"/>
<dbReference type="Pfam" id="PF05117">
    <property type="entry name" value="DUF695"/>
    <property type="match status" value="1"/>
</dbReference>
<accession>A0AAI8C775</accession>
<feature type="domain" description="DUF695" evidence="1">
    <location>
        <begin position="239"/>
        <end position="354"/>
    </location>
</feature>
<dbReference type="AlphaFoldDB" id="A0AAI8C775"/>
<reference evidence="2 3" key="1">
    <citation type="journal article" date="2016" name="J. Zhejiang Univ. Sci. B">
        <title>Antibiotic resistance mechanisms of Myroides sp.</title>
        <authorList>
            <person name="Hu S."/>
            <person name="Yuan S."/>
            <person name="Qu H."/>
            <person name="Jiang T."/>
            <person name="Zhou Y."/>
            <person name="Wang M."/>
            <person name="Ming D."/>
        </authorList>
    </citation>
    <scope>NUCLEOTIDE SEQUENCE [LARGE SCALE GENOMIC DNA]</scope>
    <source>
        <strain evidence="2 3">PR63039</strain>
    </source>
</reference>
<dbReference type="Proteomes" id="UP000069030">
    <property type="component" value="Chromosome"/>
</dbReference>
<evidence type="ECO:0000313" key="2">
    <source>
        <dbReference type="EMBL" id="ALU27206.1"/>
    </source>
</evidence>
<evidence type="ECO:0000259" key="1">
    <source>
        <dbReference type="Pfam" id="PF05117"/>
    </source>
</evidence>
<organism evidence="2 3">
    <name type="scientific">Myroides odoratimimus</name>
    <dbReference type="NCBI Taxonomy" id="76832"/>
    <lineage>
        <taxon>Bacteria</taxon>
        <taxon>Pseudomonadati</taxon>
        <taxon>Bacteroidota</taxon>
        <taxon>Flavobacteriia</taxon>
        <taxon>Flavobacteriales</taxon>
        <taxon>Flavobacteriaceae</taxon>
        <taxon>Myroides</taxon>
    </lineage>
</organism>
<dbReference type="InterPro" id="IPR016097">
    <property type="entry name" value="DUF695"/>
</dbReference>